<sequence length="485" mass="55707">MKITDVINSLQELNFDLKYEVKNKNELYVRVKSDQIRKIVLICVDLYKFNYICEFSVVEKETSLKDKETTINCVFSNSKQGYYVICSYVTDKKPINLSNIIYQSKLFQREINKEYDYKIKEVSGTGAYQVAVGPVHAGIIEPGHFRFSVMGEPIENLEIKLMYKYRGIENLCQDINANTLNLMVERISGESSVAYGEVYAILVEKLLGADVSIEIKAFRVVLLELERMYNYMDDLGGVGNDIGYSYVAKKFGYFSEVVHQLCERISGSRYIRNSIVPLGINIDFDEKKKKDILDTLKSLKSRVFSIIKMSENSVSFLDRVEDSGMVSRVMAKKLCMTGVVARACNLKYDVRVSFPYELYKEIKRDINIETKGGVFERYKLKAQELKDAFAFIEKAMSYINIDIKREKQEFCLKEGLEAITSVETVKGELVVYGLTGKDNKFDRIYFKTPSFTNWTGMSEAVLGEIIPDFPLINKSFNMSYSENDK</sequence>
<dbReference type="PANTHER" id="PTHR43485">
    <property type="entry name" value="HYDROGENASE-4 COMPONENT G"/>
    <property type="match status" value="1"/>
</dbReference>
<comment type="caution">
    <text evidence="3">The sequence shown here is derived from an EMBL/GenBank/DDBJ whole genome shotgun (WGS) entry which is preliminary data.</text>
</comment>
<name>A0ABS6BQT9_9CLOT</name>
<gene>
    <name evidence="3" type="ORF">KPL37_05880</name>
</gene>
<protein>
    <submittedName>
        <fullName evidence="3">Proton-conducting membrane transporter</fullName>
    </submittedName>
</protein>
<feature type="domain" description="NADH-quinone oxidoreductase subunit D" evidence="2">
    <location>
        <begin position="256"/>
        <end position="405"/>
    </location>
</feature>
<evidence type="ECO:0000256" key="1">
    <source>
        <dbReference type="ARBA" id="ARBA00023002"/>
    </source>
</evidence>
<dbReference type="InterPro" id="IPR052197">
    <property type="entry name" value="ComplexI_49kDa-like"/>
</dbReference>
<evidence type="ECO:0000313" key="3">
    <source>
        <dbReference type="EMBL" id="MBU3159286.1"/>
    </source>
</evidence>
<accession>A0ABS6BQT9</accession>
<dbReference type="Pfam" id="PF00346">
    <property type="entry name" value="Complex1_49kDa"/>
    <property type="match status" value="2"/>
</dbReference>
<proteinExistence type="predicted"/>
<dbReference type="Proteomes" id="UP000776252">
    <property type="component" value="Unassembled WGS sequence"/>
</dbReference>
<organism evidence="3 4">
    <name type="scientific">Clostridium frigoris</name>
    <dbReference type="NCBI Taxonomy" id="205327"/>
    <lineage>
        <taxon>Bacteria</taxon>
        <taxon>Bacillati</taxon>
        <taxon>Bacillota</taxon>
        <taxon>Clostridia</taxon>
        <taxon>Eubacteriales</taxon>
        <taxon>Clostridiaceae</taxon>
        <taxon>Clostridium</taxon>
    </lineage>
</organism>
<evidence type="ECO:0000313" key="4">
    <source>
        <dbReference type="Proteomes" id="UP000776252"/>
    </source>
</evidence>
<reference evidence="3 4" key="1">
    <citation type="submission" date="2021-06" db="EMBL/GenBank/DDBJ databases">
        <title>Clostridia strains as spoilage organisms.</title>
        <authorList>
            <person name="Wambui J."/>
            <person name="Stephan R."/>
            <person name="Stevens M.J.A."/>
        </authorList>
    </citation>
    <scope>NUCLEOTIDE SEQUENCE [LARGE SCALE GENOMIC DNA]</scope>
    <source>
        <strain evidence="3 4">DSM 14204</strain>
    </source>
</reference>
<keyword evidence="4" id="KW-1185">Reference proteome</keyword>
<dbReference type="InterPro" id="IPR001135">
    <property type="entry name" value="NADH_Q_OxRdtase_suD"/>
</dbReference>
<feature type="domain" description="NADH-quinone oxidoreductase subunit D" evidence="2">
    <location>
        <begin position="413"/>
        <end position="485"/>
    </location>
</feature>
<dbReference type="EMBL" id="JAHLDV010000008">
    <property type="protein sequence ID" value="MBU3159286.1"/>
    <property type="molecule type" value="Genomic_DNA"/>
</dbReference>
<dbReference type="RefSeq" id="WP_216146529.1">
    <property type="nucleotide sequence ID" value="NZ_JAHLDV010000008.1"/>
</dbReference>
<keyword evidence="1" id="KW-0560">Oxidoreductase</keyword>
<evidence type="ECO:0000259" key="2">
    <source>
        <dbReference type="Pfam" id="PF00346"/>
    </source>
</evidence>
<dbReference type="PANTHER" id="PTHR43485:SF1">
    <property type="entry name" value="FORMATE HYDROGENLYASE SUBUNIT 5-RELATED"/>
    <property type="match status" value="1"/>
</dbReference>